<evidence type="ECO:0000259" key="3">
    <source>
        <dbReference type="Pfam" id="PF00263"/>
    </source>
</evidence>
<evidence type="ECO:0000256" key="2">
    <source>
        <dbReference type="SAM" id="SignalP"/>
    </source>
</evidence>
<dbReference type="GO" id="GO:0009306">
    <property type="term" value="P:protein secretion"/>
    <property type="evidence" value="ECO:0007669"/>
    <property type="project" value="InterPro"/>
</dbReference>
<keyword evidence="6" id="KW-1185">Reference proteome</keyword>
<comment type="caution">
    <text evidence="5">The sequence shown here is derived from an EMBL/GenBank/DDBJ whole genome shotgun (WGS) entry which is preliminary data.</text>
</comment>
<proteinExistence type="inferred from homology"/>
<dbReference type="InterPro" id="IPR032789">
    <property type="entry name" value="T2SS-T3SS_pil_N"/>
</dbReference>
<keyword evidence="2" id="KW-0732">Signal</keyword>
<dbReference type="InterPro" id="IPR004846">
    <property type="entry name" value="T2SS/T3SS_dom"/>
</dbReference>
<organism evidence="5 6">
    <name type="scientific">Lichenicoccus roseus</name>
    <dbReference type="NCBI Taxonomy" id="2683649"/>
    <lineage>
        <taxon>Bacteria</taxon>
        <taxon>Pseudomonadati</taxon>
        <taxon>Pseudomonadota</taxon>
        <taxon>Alphaproteobacteria</taxon>
        <taxon>Acetobacterales</taxon>
        <taxon>Acetobacteraceae</taxon>
        <taxon>Lichenicoccus</taxon>
    </lineage>
</organism>
<dbReference type="RefSeq" id="WP_138326172.1">
    <property type="nucleotide sequence ID" value="NZ_VCDI01000003.1"/>
</dbReference>
<dbReference type="PANTHER" id="PTHR30332:SF17">
    <property type="entry name" value="TYPE IV PILIATION SYSTEM PROTEIN DR_0774-RELATED"/>
    <property type="match status" value="1"/>
</dbReference>
<comment type="similarity">
    <text evidence="1">Belongs to the bacterial secretin family.</text>
</comment>
<dbReference type="Proteomes" id="UP000305654">
    <property type="component" value="Unassembled WGS sequence"/>
</dbReference>
<sequence length="462" mass="48250">MVRRAVTILFCLLVATLLCTPAAPGQAVPRDAHHVVIEAGSGRLLALSAHAANIFAADPKVAEVRAASPTSLFVFGVAPGHTTVVAIDADGNSIGRYTVEVVPSTYASQAGRHVLSQSGLDGIRMQQGNDSITLSGVAPSPAGAQEAVTVAQDALGRDGHVVNHMRVNGSIQVNLRVRIAEMSRILTRQLGINWQSVNALGTQAAIGVSTAYPAAALAQNFGFLSRFKIGGHATTLDTVIDALSEDQLIHMLAEPNLTTMSGEPASFLAGGEFPVPVSGGLDSISVEYKQYGISLSFVPTVLDDGQISLHVRPEVSALTNQGAVSISSGNSVIQIPALTVRRVDTTVELGSGQSFAIAGLLQENTTDTGSGVPFLGDVPVLGALFHSDSFLRNQSELVIVVTPYIVRPVDTAAALRLPTDDWQPPSDLERILLLRQNGRAHAGINVTASPVHIPGDAGFIVE</sequence>
<feature type="domain" description="Type II/III secretion system secretin-like" evidence="3">
    <location>
        <begin position="242"/>
        <end position="407"/>
    </location>
</feature>
<reference evidence="5 6" key="1">
    <citation type="submission" date="2019-05" db="EMBL/GenBank/DDBJ databases">
        <authorList>
            <person name="Pankratov T."/>
            <person name="Grouzdev D."/>
        </authorList>
    </citation>
    <scope>NUCLEOTIDE SEQUENCE [LARGE SCALE GENOMIC DNA]</scope>
    <source>
        <strain evidence="5 6">KEBCLARHB70R</strain>
    </source>
</reference>
<evidence type="ECO:0000259" key="4">
    <source>
        <dbReference type="Pfam" id="PF13629"/>
    </source>
</evidence>
<feature type="domain" description="Pilus formation protein N-terminal" evidence="4">
    <location>
        <begin position="33"/>
        <end position="101"/>
    </location>
</feature>
<dbReference type="Pfam" id="PF00263">
    <property type="entry name" value="Secretin"/>
    <property type="match status" value="1"/>
</dbReference>
<dbReference type="InterPro" id="IPR050810">
    <property type="entry name" value="Bact_Secretion_Sys_Channel"/>
</dbReference>
<dbReference type="PRINTS" id="PR00811">
    <property type="entry name" value="BCTERIALGSPD"/>
</dbReference>
<dbReference type="PANTHER" id="PTHR30332">
    <property type="entry name" value="PROBABLE GENERAL SECRETION PATHWAY PROTEIN D"/>
    <property type="match status" value="1"/>
</dbReference>
<feature type="signal peptide" evidence="2">
    <location>
        <begin position="1"/>
        <end position="27"/>
    </location>
</feature>
<dbReference type="GO" id="GO:0015627">
    <property type="term" value="C:type II protein secretion system complex"/>
    <property type="evidence" value="ECO:0007669"/>
    <property type="project" value="TreeGrafter"/>
</dbReference>
<evidence type="ECO:0000256" key="1">
    <source>
        <dbReference type="RuleBase" id="RU004003"/>
    </source>
</evidence>
<dbReference type="AlphaFoldDB" id="A0A5R9JAT1"/>
<name>A0A5R9JAT1_9PROT</name>
<accession>A0A5R9JAT1</accession>
<dbReference type="Pfam" id="PF13629">
    <property type="entry name" value="T2SS-T3SS_pil_N"/>
    <property type="match status" value="1"/>
</dbReference>
<dbReference type="EMBL" id="VCDI01000003">
    <property type="protein sequence ID" value="TLU72711.1"/>
    <property type="molecule type" value="Genomic_DNA"/>
</dbReference>
<gene>
    <name evidence="5" type="ORF">FE263_11810</name>
</gene>
<evidence type="ECO:0000313" key="5">
    <source>
        <dbReference type="EMBL" id="TLU72711.1"/>
    </source>
</evidence>
<evidence type="ECO:0000313" key="6">
    <source>
        <dbReference type="Proteomes" id="UP000305654"/>
    </source>
</evidence>
<dbReference type="InterPro" id="IPR001775">
    <property type="entry name" value="GspD/PilQ"/>
</dbReference>
<protein>
    <submittedName>
        <fullName evidence="5">Type II and III secretion system protein family protein</fullName>
    </submittedName>
</protein>
<feature type="chain" id="PRO_5024379656" evidence="2">
    <location>
        <begin position="28"/>
        <end position="462"/>
    </location>
</feature>
<dbReference type="OrthoDB" id="9775455at2"/>